<proteinExistence type="predicted"/>
<gene>
    <name evidence="1" type="ORF">RCC_03703</name>
</gene>
<dbReference type="EMBL" id="FJUY01000004">
    <property type="protein sequence ID" value="CZT17867.1"/>
    <property type="molecule type" value="Genomic_DNA"/>
</dbReference>
<dbReference type="Proteomes" id="UP000225277">
    <property type="component" value="Unassembled WGS sequence"/>
</dbReference>
<reference evidence="1 2" key="1">
    <citation type="submission" date="2016-03" db="EMBL/GenBank/DDBJ databases">
        <authorList>
            <person name="Ploux O."/>
        </authorList>
    </citation>
    <scope>NUCLEOTIDE SEQUENCE [LARGE SCALE GENOMIC DNA]</scope>
    <source>
        <strain evidence="1 2">URUG2</strain>
    </source>
</reference>
<dbReference type="AlphaFoldDB" id="A0A2D3UZN1"/>
<evidence type="ECO:0000313" key="2">
    <source>
        <dbReference type="Proteomes" id="UP000225277"/>
    </source>
</evidence>
<protein>
    <submittedName>
        <fullName evidence="1">Uncharacterized protein</fullName>
    </submittedName>
</protein>
<keyword evidence="2" id="KW-1185">Reference proteome</keyword>
<evidence type="ECO:0000313" key="1">
    <source>
        <dbReference type="EMBL" id="CZT17867.1"/>
    </source>
</evidence>
<name>A0A2D3UZN1_9PEZI</name>
<accession>A0A2D3UZN1</accession>
<organism evidence="1 2">
    <name type="scientific">Ramularia collo-cygni</name>
    <dbReference type="NCBI Taxonomy" id="112498"/>
    <lineage>
        <taxon>Eukaryota</taxon>
        <taxon>Fungi</taxon>
        <taxon>Dikarya</taxon>
        <taxon>Ascomycota</taxon>
        <taxon>Pezizomycotina</taxon>
        <taxon>Dothideomycetes</taxon>
        <taxon>Dothideomycetidae</taxon>
        <taxon>Mycosphaerellales</taxon>
        <taxon>Mycosphaerellaceae</taxon>
        <taxon>Ramularia</taxon>
    </lineage>
</organism>
<sequence length="25" mass="3092">MRSPFHSTRRSRLPPWEVQHLRCTL</sequence>